<evidence type="ECO:0000313" key="1">
    <source>
        <dbReference type="EMBL" id="VCW67669.1"/>
    </source>
</evidence>
<dbReference type="Proteomes" id="UP000269945">
    <property type="component" value="Unassembled WGS sequence"/>
</dbReference>
<name>A0A9X9PUY0_GULGU</name>
<organism evidence="1 2">
    <name type="scientific">Gulo gulo</name>
    <name type="common">Wolverine</name>
    <name type="synonym">Gluton</name>
    <dbReference type="NCBI Taxonomy" id="48420"/>
    <lineage>
        <taxon>Eukaryota</taxon>
        <taxon>Metazoa</taxon>
        <taxon>Chordata</taxon>
        <taxon>Craniata</taxon>
        <taxon>Vertebrata</taxon>
        <taxon>Euteleostomi</taxon>
        <taxon>Mammalia</taxon>
        <taxon>Eutheria</taxon>
        <taxon>Laurasiatheria</taxon>
        <taxon>Carnivora</taxon>
        <taxon>Caniformia</taxon>
        <taxon>Musteloidea</taxon>
        <taxon>Mustelidae</taxon>
        <taxon>Guloninae</taxon>
        <taxon>Gulo</taxon>
    </lineage>
</organism>
<dbReference type="AlphaFoldDB" id="A0A9X9PUY0"/>
<protein>
    <submittedName>
        <fullName evidence="1">Uncharacterized protein</fullName>
    </submittedName>
</protein>
<evidence type="ECO:0000313" key="2">
    <source>
        <dbReference type="Proteomes" id="UP000269945"/>
    </source>
</evidence>
<accession>A0A9X9PUY0</accession>
<gene>
    <name evidence="1" type="ORF">BN2614_LOCUS1</name>
</gene>
<sequence>MHIYCFTSGDYHLSTS</sequence>
<reference evidence="1 2" key="1">
    <citation type="submission" date="2018-10" db="EMBL/GenBank/DDBJ databases">
        <authorList>
            <person name="Ekblom R."/>
            <person name="Jareborg N."/>
        </authorList>
    </citation>
    <scope>NUCLEOTIDE SEQUENCE [LARGE SCALE GENOMIC DNA]</scope>
    <source>
        <tissue evidence="1">Muscle</tissue>
    </source>
</reference>
<comment type="caution">
    <text evidence="1">The sequence shown here is derived from an EMBL/GenBank/DDBJ whole genome shotgun (WGS) entry which is preliminary data.</text>
</comment>
<dbReference type="EMBL" id="CYRY02002980">
    <property type="protein sequence ID" value="VCW67669.1"/>
    <property type="molecule type" value="Genomic_DNA"/>
</dbReference>
<keyword evidence="2" id="KW-1185">Reference proteome</keyword>
<proteinExistence type="predicted"/>